<dbReference type="AlphaFoldDB" id="A0A388JSU7"/>
<evidence type="ECO:0000256" key="3">
    <source>
        <dbReference type="SAM" id="MobiDB-lite"/>
    </source>
</evidence>
<dbReference type="Proteomes" id="UP000265515">
    <property type="component" value="Unassembled WGS sequence"/>
</dbReference>
<evidence type="ECO:0000256" key="1">
    <source>
        <dbReference type="ARBA" id="ARBA00022603"/>
    </source>
</evidence>
<dbReference type="GO" id="GO:0005634">
    <property type="term" value="C:nucleus"/>
    <property type="evidence" value="ECO:0007669"/>
    <property type="project" value="TreeGrafter"/>
</dbReference>
<dbReference type="GO" id="GO:0002098">
    <property type="term" value="P:tRNA wobble uridine modification"/>
    <property type="evidence" value="ECO:0007669"/>
    <property type="project" value="TreeGrafter"/>
</dbReference>
<evidence type="ECO:0000259" key="4">
    <source>
        <dbReference type="Pfam" id="PF08241"/>
    </source>
</evidence>
<gene>
    <name evidence="5" type="ORF">CBR_g15981</name>
</gene>
<organism evidence="5 6">
    <name type="scientific">Chara braunii</name>
    <name type="common">Braun's stonewort</name>
    <dbReference type="NCBI Taxonomy" id="69332"/>
    <lineage>
        <taxon>Eukaryota</taxon>
        <taxon>Viridiplantae</taxon>
        <taxon>Streptophyta</taxon>
        <taxon>Charophyceae</taxon>
        <taxon>Charales</taxon>
        <taxon>Characeae</taxon>
        <taxon>Chara</taxon>
    </lineage>
</organism>
<dbReference type="CDD" id="cd02440">
    <property type="entry name" value="AdoMet_MTases"/>
    <property type="match status" value="1"/>
</dbReference>
<dbReference type="GO" id="GO:0030488">
    <property type="term" value="P:tRNA methylation"/>
    <property type="evidence" value="ECO:0007669"/>
    <property type="project" value="TreeGrafter"/>
</dbReference>
<evidence type="ECO:0000256" key="2">
    <source>
        <dbReference type="ARBA" id="ARBA00022679"/>
    </source>
</evidence>
<keyword evidence="2" id="KW-0808">Transferase</keyword>
<reference evidence="5 6" key="1">
    <citation type="journal article" date="2018" name="Cell">
        <title>The Chara Genome: Secondary Complexity and Implications for Plant Terrestrialization.</title>
        <authorList>
            <person name="Nishiyama T."/>
            <person name="Sakayama H."/>
            <person name="Vries J.D."/>
            <person name="Buschmann H."/>
            <person name="Saint-Marcoux D."/>
            <person name="Ullrich K.K."/>
            <person name="Haas F.B."/>
            <person name="Vanderstraeten L."/>
            <person name="Becker D."/>
            <person name="Lang D."/>
            <person name="Vosolsobe S."/>
            <person name="Rombauts S."/>
            <person name="Wilhelmsson P.K.I."/>
            <person name="Janitza P."/>
            <person name="Kern R."/>
            <person name="Heyl A."/>
            <person name="Rumpler F."/>
            <person name="Villalobos L.I.A.C."/>
            <person name="Clay J.M."/>
            <person name="Skokan R."/>
            <person name="Toyoda A."/>
            <person name="Suzuki Y."/>
            <person name="Kagoshima H."/>
            <person name="Schijlen E."/>
            <person name="Tajeshwar N."/>
            <person name="Catarino B."/>
            <person name="Hetherington A.J."/>
            <person name="Saltykova A."/>
            <person name="Bonnot C."/>
            <person name="Breuninger H."/>
            <person name="Symeonidi A."/>
            <person name="Radhakrishnan G.V."/>
            <person name="Van Nieuwerburgh F."/>
            <person name="Deforce D."/>
            <person name="Chang C."/>
            <person name="Karol K.G."/>
            <person name="Hedrich R."/>
            <person name="Ulvskov P."/>
            <person name="Glockner G."/>
            <person name="Delwiche C.F."/>
            <person name="Petrasek J."/>
            <person name="Van de Peer Y."/>
            <person name="Friml J."/>
            <person name="Beilby M."/>
            <person name="Dolan L."/>
            <person name="Kohara Y."/>
            <person name="Sugano S."/>
            <person name="Fujiyama A."/>
            <person name="Delaux P.-M."/>
            <person name="Quint M."/>
            <person name="TheiBen G."/>
            <person name="Hagemann M."/>
            <person name="Harholt J."/>
            <person name="Dunand C."/>
            <person name="Zachgo S."/>
            <person name="Langdale J."/>
            <person name="Maumus F."/>
            <person name="Straeten D.V.D."/>
            <person name="Gould S.B."/>
            <person name="Rensing S.A."/>
        </authorList>
    </citation>
    <scope>NUCLEOTIDE SEQUENCE [LARGE SCALE GENOMIC DNA]</scope>
    <source>
        <strain evidence="5 6">S276</strain>
    </source>
</reference>
<keyword evidence="6" id="KW-1185">Reference proteome</keyword>
<dbReference type="InterPro" id="IPR013216">
    <property type="entry name" value="Methyltransf_11"/>
</dbReference>
<name>A0A388JSU7_CHABU</name>
<proteinExistence type="predicted"/>
<dbReference type="InterPro" id="IPR029063">
    <property type="entry name" value="SAM-dependent_MTases_sf"/>
</dbReference>
<dbReference type="InterPro" id="IPR051422">
    <property type="entry name" value="AlkB_tRNA_MeTrf/Diox"/>
</dbReference>
<sequence length="510" mass="57052">MDEVTVRRSMTGSRSGDETAIEDEDHPTCPDCISRDRAPDMDKRDTDRRSTEEDAVSGDEKGRACPCATCCTPQCDMCHTEDSARSSRREEAAELQPLITPPIERKYVHRVYDTIAPHFSSTRFAKWPKVAQFLESLPVGSILADSGCGNGKYLGFNQGVFHLASDISPRLVKICSSRGYDVAIADSLCLPYRDDVCDGAICIAVLHHMSTEARRRQAILELVRVLKPGGKALITVWALEQEDPGLISKWTPLIKEEQWLESNPEVVHHRQYLAGSDVRHRSERPVIAGSHCDKKPAEEATAAGRERSPRREHETLQRGSHDKQQGRDEKDGKEGECETEDMTRSNGQRSGGLGGEAKPVEYFVPWHLPYHRAEIASALSMGEEESLGRRNDKKGAVVYDRYYHLFVKGELESLVRQVPEATVVDSFFDKSNCCIHQLDEYQSVVKSVADLAGAKGGPAAYRVHKMDQVHMPTYQVHKVDQVQTPVEEEKAKLMQKWGFSRGVLGGRYTC</sequence>
<comment type="caution">
    <text evidence="5">The sequence shown here is derived from an EMBL/GenBank/DDBJ whole genome shotgun (WGS) entry which is preliminary data.</text>
</comment>
<dbReference type="Gene3D" id="3.40.50.150">
    <property type="entry name" value="Vaccinia Virus protein VP39"/>
    <property type="match status" value="1"/>
</dbReference>
<protein>
    <recommendedName>
        <fullName evidence="4">Methyltransferase type 11 domain-containing protein</fullName>
    </recommendedName>
</protein>
<evidence type="ECO:0000313" key="5">
    <source>
        <dbReference type="EMBL" id="GBG60860.1"/>
    </source>
</evidence>
<dbReference type="GO" id="GO:0005737">
    <property type="term" value="C:cytoplasm"/>
    <property type="evidence" value="ECO:0007669"/>
    <property type="project" value="TreeGrafter"/>
</dbReference>
<dbReference type="PANTHER" id="PTHR13069">
    <property type="entry name" value="ALKYLATED DNA REPAIR PROTEIN ALKB HOMOLOG 8"/>
    <property type="match status" value="1"/>
</dbReference>
<feature type="compositionally biased region" description="Basic and acidic residues" evidence="3">
    <location>
        <begin position="291"/>
        <end position="336"/>
    </location>
</feature>
<accession>A0A388JSU7</accession>
<feature type="region of interest" description="Disordered" evidence="3">
    <location>
        <begin position="1"/>
        <end position="63"/>
    </location>
</feature>
<evidence type="ECO:0000313" key="6">
    <source>
        <dbReference type="Proteomes" id="UP000265515"/>
    </source>
</evidence>
<dbReference type="STRING" id="69332.A0A388JSU7"/>
<dbReference type="GO" id="GO:0106335">
    <property type="term" value="F:tRNA (5-carboxymethyluridine(34)-5-O)-methyltransferase activity"/>
    <property type="evidence" value="ECO:0007669"/>
    <property type="project" value="TreeGrafter"/>
</dbReference>
<dbReference type="Pfam" id="PF08241">
    <property type="entry name" value="Methyltransf_11"/>
    <property type="match status" value="1"/>
</dbReference>
<feature type="compositionally biased region" description="Basic and acidic residues" evidence="3">
    <location>
        <begin position="33"/>
        <end position="63"/>
    </location>
</feature>
<dbReference type="GO" id="GO:0008757">
    <property type="term" value="F:S-adenosylmethionine-dependent methyltransferase activity"/>
    <property type="evidence" value="ECO:0007669"/>
    <property type="project" value="InterPro"/>
</dbReference>
<feature type="domain" description="Methyltransferase type 11" evidence="4">
    <location>
        <begin position="145"/>
        <end position="234"/>
    </location>
</feature>
<dbReference type="GO" id="GO:0000049">
    <property type="term" value="F:tRNA binding"/>
    <property type="evidence" value="ECO:0007669"/>
    <property type="project" value="TreeGrafter"/>
</dbReference>
<dbReference type="PANTHER" id="PTHR13069:SF21">
    <property type="entry name" value="ALKYLATED DNA REPAIR PROTEIN ALKB HOMOLOG 8"/>
    <property type="match status" value="1"/>
</dbReference>
<dbReference type="EMBL" id="BFEA01000015">
    <property type="protein sequence ID" value="GBG60860.1"/>
    <property type="molecule type" value="Genomic_DNA"/>
</dbReference>
<dbReference type="Gramene" id="GBG60860">
    <property type="protein sequence ID" value="GBG60860"/>
    <property type="gene ID" value="CBR_g15981"/>
</dbReference>
<feature type="region of interest" description="Disordered" evidence="3">
    <location>
        <begin position="284"/>
        <end position="356"/>
    </location>
</feature>
<keyword evidence="1" id="KW-0489">Methyltransferase</keyword>
<dbReference type="SUPFAM" id="SSF53335">
    <property type="entry name" value="S-adenosyl-L-methionine-dependent methyltransferases"/>
    <property type="match status" value="1"/>
</dbReference>
<dbReference type="OrthoDB" id="271595at2759"/>